<dbReference type="RefSeq" id="WP_078761760.1">
    <property type="nucleotide sequence ID" value="NZ_FUWS01000006.1"/>
</dbReference>
<accession>A0A1T4R140</accession>
<dbReference type="OrthoDB" id="9802126at2"/>
<dbReference type="Gene3D" id="3.40.50.2000">
    <property type="entry name" value="Glycogen Phosphorylase B"/>
    <property type="match status" value="1"/>
</dbReference>
<organism evidence="1 2">
    <name type="scientific">Marinactinospora thermotolerans DSM 45154</name>
    <dbReference type="NCBI Taxonomy" id="1122192"/>
    <lineage>
        <taxon>Bacteria</taxon>
        <taxon>Bacillati</taxon>
        <taxon>Actinomycetota</taxon>
        <taxon>Actinomycetes</taxon>
        <taxon>Streptosporangiales</taxon>
        <taxon>Nocardiopsidaceae</taxon>
        <taxon>Marinactinospora</taxon>
    </lineage>
</organism>
<dbReference type="GO" id="GO:0016740">
    <property type="term" value="F:transferase activity"/>
    <property type="evidence" value="ECO:0007669"/>
    <property type="project" value="UniProtKB-KW"/>
</dbReference>
<keyword evidence="1" id="KW-0808">Transferase</keyword>
<sequence>MPHPSAPAPSRRLRVALYADDSRHLGPACRSKAIADALATMTPAPETLVFARAAETAALHYPPGCELRRLGAGPGRAARELAAALRAFAPDVLIVDRRPDGAEGELAAALDVLRRSGRTKIVLGLLDVMEDPARAAVEWARVRGCTALRRWYDAVWVYGDRGVADPVVGLGLPPDLRPLVSSVGYLGRSGALPPGPPVTPADSYVLGLLSGAGDAEQARAFAAMPLPSGVRGLLVTGSRLPAAARSEIHRLAAGREDMTVLGFVSDPGPWLDGAAAVVTTGGYGAVCEALGRRSPLLVLPRSRVEEERVRALRLAEAGAADALRPGTATAGRLGAWGAGVVRGGGPVPEAVDVGGLSRIAHLVCDIAGARDRAPARA</sequence>
<keyword evidence="2" id="KW-1185">Reference proteome</keyword>
<proteinExistence type="predicted"/>
<protein>
    <submittedName>
        <fullName evidence="1">Predicted glycosyl transferase</fullName>
    </submittedName>
</protein>
<gene>
    <name evidence="1" type="ORF">SAMN02745673_02421</name>
</gene>
<name>A0A1T4R140_9ACTN</name>
<evidence type="ECO:0000313" key="2">
    <source>
        <dbReference type="Proteomes" id="UP000190637"/>
    </source>
</evidence>
<dbReference type="SUPFAM" id="SSF53756">
    <property type="entry name" value="UDP-Glycosyltransferase/glycogen phosphorylase"/>
    <property type="match status" value="1"/>
</dbReference>
<reference evidence="1 2" key="1">
    <citation type="submission" date="2017-02" db="EMBL/GenBank/DDBJ databases">
        <authorList>
            <person name="Peterson S.W."/>
        </authorList>
    </citation>
    <scope>NUCLEOTIDE SEQUENCE [LARGE SCALE GENOMIC DNA]</scope>
    <source>
        <strain evidence="1 2">DSM 45154</strain>
    </source>
</reference>
<dbReference type="STRING" id="1122192.SAMN02745673_02421"/>
<evidence type="ECO:0000313" key="1">
    <source>
        <dbReference type="EMBL" id="SKA09597.1"/>
    </source>
</evidence>
<dbReference type="AlphaFoldDB" id="A0A1T4R140"/>
<dbReference type="EMBL" id="FUWS01000006">
    <property type="protein sequence ID" value="SKA09597.1"/>
    <property type="molecule type" value="Genomic_DNA"/>
</dbReference>
<dbReference type="Proteomes" id="UP000190637">
    <property type="component" value="Unassembled WGS sequence"/>
</dbReference>